<evidence type="ECO:0000313" key="6">
    <source>
        <dbReference type="Proteomes" id="UP000243797"/>
    </source>
</evidence>
<gene>
    <name evidence="5" type="ORF">CAC42_3449</name>
</gene>
<feature type="domain" description="ATP adenylyltransferase C-terminal" evidence="3">
    <location>
        <begin position="213"/>
        <end position="319"/>
    </location>
</feature>
<keyword evidence="6" id="KW-1185">Reference proteome</keyword>
<organism evidence="5 6">
    <name type="scientific">Sphaceloma murrayae</name>
    <dbReference type="NCBI Taxonomy" id="2082308"/>
    <lineage>
        <taxon>Eukaryota</taxon>
        <taxon>Fungi</taxon>
        <taxon>Dikarya</taxon>
        <taxon>Ascomycota</taxon>
        <taxon>Pezizomycotina</taxon>
        <taxon>Dothideomycetes</taxon>
        <taxon>Dothideomycetidae</taxon>
        <taxon>Myriangiales</taxon>
        <taxon>Elsinoaceae</taxon>
        <taxon>Sphaceloma</taxon>
    </lineage>
</organism>
<dbReference type="PANTHER" id="PTHR38420:SF1">
    <property type="entry name" value="PUTATIVE (AFU_ORTHOLOGUE AFUA_5G14690)-RELATED"/>
    <property type="match status" value="1"/>
</dbReference>
<dbReference type="SUPFAM" id="SSF54197">
    <property type="entry name" value="HIT-like"/>
    <property type="match status" value="1"/>
</dbReference>
<sequence>MAATILFLILTLWYYNLPAGFNTLTNSEGSAIGGTLPPNLEDETLKKFDDLVHKGEILWEPSETELYDDHGFQFEFRQTTAFNKKPSTGADDPGRKQAGGPFMNPRPNIVVLPKVGPRHRLLFNEFCVWRPMLLLTTTTYERQTDALNLEDLSAALALLRAYKGPYMMIYNCGVNGGSSQGHKHMQIHPQPEQATLYMANAASSTIVSDRLQGVPYKHFVLRIPPDATPEHVLRLHDLLLERTQAALRDADAGEGYNVVMTTDFIGLIPRRRAKTDDAKDVFGINAAGMMGLVTVRDQRERERWRELGYAQYLTRQGLPINDHEDAKGVS</sequence>
<dbReference type="GO" id="GO:0009117">
    <property type="term" value="P:nucleotide metabolic process"/>
    <property type="evidence" value="ECO:0007669"/>
    <property type="project" value="InterPro"/>
</dbReference>
<comment type="caution">
    <text evidence="5">The sequence shown here is derived from an EMBL/GenBank/DDBJ whole genome shotgun (WGS) entry which is preliminary data.</text>
</comment>
<dbReference type="InterPro" id="IPR045759">
    <property type="entry name" value="Ap4A_phos1/2_N"/>
</dbReference>
<dbReference type="InterPro" id="IPR043171">
    <property type="entry name" value="Ap4A_phos1/2-like"/>
</dbReference>
<dbReference type="InterPro" id="IPR019200">
    <property type="entry name" value="ATP_adenylylTrfase_C"/>
</dbReference>
<dbReference type="OrthoDB" id="10267950at2759"/>
<dbReference type="PANTHER" id="PTHR38420">
    <property type="entry name" value="AP-4-A PHOSPHORYLASE II"/>
    <property type="match status" value="1"/>
</dbReference>
<dbReference type="EMBL" id="NKHZ01000012">
    <property type="protein sequence ID" value="PNS21111.1"/>
    <property type="molecule type" value="Genomic_DNA"/>
</dbReference>
<dbReference type="Pfam" id="PF19327">
    <property type="entry name" value="Ap4A_phos_N"/>
    <property type="match status" value="1"/>
</dbReference>
<reference evidence="5 6" key="1">
    <citation type="submission" date="2017-06" db="EMBL/GenBank/DDBJ databases">
        <title>Draft genome sequence of a variant of Elsinoe murrayae.</title>
        <authorList>
            <person name="Cheng Q."/>
        </authorList>
    </citation>
    <scope>NUCLEOTIDE SEQUENCE [LARGE SCALE GENOMIC DNA]</scope>
    <source>
        <strain evidence="5 6">CQ-2017a</strain>
    </source>
</reference>
<dbReference type="InterPro" id="IPR009163">
    <property type="entry name" value="Ap4A_phos1/2"/>
</dbReference>
<feature type="domain" description="Ap4A phosphorylase 1/2 N-terminal" evidence="4">
    <location>
        <begin position="49"/>
        <end position="193"/>
    </location>
</feature>
<dbReference type="FunCoup" id="A0A2K1R1F3">
    <property type="interactions" value="190"/>
</dbReference>
<dbReference type="InterPro" id="IPR036265">
    <property type="entry name" value="HIT-like_sf"/>
</dbReference>
<dbReference type="Gene3D" id="3.30.428.70">
    <property type="match status" value="1"/>
</dbReference>
<feature type="region of interest" description="Disordered" evidence="1">
    <location>
        <begin position="83"/>
        <end position="103"/>
    </location>
</feature>
<dbReference type="InParanoid" id="A0A2K1R1F3"/>
<evidence type="ECO:0000313" key="5">
    <source>
        <dbReference type="EMBL" id="PNS21111.1"/>
    </source>
</evidence>
<feature type="signal peptide" evidence="2">
    <location>
        <begin position="1"/>
        <end position="18"/>
    </location>
</feature>
<evidence type="ECO:0000256" key="2">
    <source>
        <dbReference type="SAM" id="SignalP"/>
    </source>
</evidence>
<dbReference type="AlphaFoldDB" id="A0A2K1R1F3"/>
<evidence type="ECO:0000256" key="1">
    <source>
        <dbReference type="SAM" id="MobiDB-lite"/>
    </source>
</evidence>
<accession>A0A2K1R1F3</accession>
<feature type="chain" id="PRO_5014340288" evidence="2">
    <location>
        <begin position="19"/>
        <end position="330"/>
    </location>
</feature>
<protein>
    <submittedName>
        <fullName evidence="5">Diadenosine 5',5'''-P1,P4-tetraphosphate phosphorylase 2</fullName>
    </submittedName>
</protein>
<keyword evidence="2" id="KW-0732">Signal</keyword>
<name>A0A2K1R1F3_9PEZI</name>
<evidence type="ECO:0000259" key="3">
    <source>
        <dbReference type="Pfam" id="PF09830"/>
    </source>
</evidence>
<dbReference type="STRING" id="2082308.A0A2K1R1F3"/>
<evidence type="ECO:0000259" key="4">
    <source>
        <dbReference type="Pfam" id="PF19327"/>
    </source>
</evidence>
<dbReference type="Pfam" id="PF09830">
    <property type="entry name" value="ATP_transf"/>
    <property type="match status" value="1"/>
</dbReference>
<dbReference type="GO" id="GO:0003877">
    <property type="term" value="F:ATP:ADP adenylyltransferase activity"/>
    <property type="evidence" value="ECO:0007669"/>
    <property type="project" value="InterPro"/>
</dbReference>
<proteinExistence type="predicted"/>
<dbReference type="Proteomes" id="UP000243797">
    <property type="component" value="Unassembled WGS sequence"/>
</dbReference>
<dbReference type="GO" id="GO:0005524">
    <property type="term" value="F:ATP binding"/>
    <property type="evidence" value="ECO:0007669"/>
    <property type="project" value="InterPro"/>
</dbReference>